<dbReference type="KEGG" id="nta:107786393"/>
<dbReference type="GO" id="GO:0008289">
    <property type="term" value="F:lipid binding"/>
    <property type="evidence" value="ECO:0007669"/>
    <property type="project" value="UniProtKB-KW"/>
</dbReference>
<keyword evidence="10 18" id="KW-0375">Hydrogen ion transport</keyword>
<keyword evidence="12 18" id="KW-1133">Transmembrane helix</keyword>
<organism evidence="20">
    <name type="scientific">Nicotiana tabacum</name>
    <name type="common">Common tobacco</name>
    <dbReference type="NCBI Taxonomy" id="4097"/>
    <lineage>
        <taxon>Eukaryota</taxon>
        <taxon>Viridiplantae</taxon>
        <taxon>Streptophyta</taxon>
        <taxon>Embryophyta</taxon>
        <taxon>Tracheophyta</taxon>
        <taxon>Spermatophyta</taxon>
        <taxon>Magnoliopsida</taxon>
        <taxon>eudicotyledons</taxon>
        <taxon>Gunneridae</taxon>
        <taxon>Pentapetalae</taxon>
        <taxon>asterids</taxon>
        <taxon>lamiids</taxon>
        <taxon>Solanales</taxon>
        <taxon>Solanaceae</taxon>
        <taxon>Nicotianoideae</taxon>
        <taxon>Nicotianeae</taxon>
        <taxon>Nicotiana</taxon>
    </lineage>
</organism>
<dbReference type="STRING" id="4097.A0A1S3ZGE2"/>
<dbReference type="InterPro" id="IPR000454">
    <property type="entry name" value="ATP_synth_F0_csu"/>
</dbReference>
<dbReference type="Gene3D" id="1.20.20.10">
    <property type="entry name" value="F1F0 ATP synthase subunit C"/>
    <property type="match status" value="1"/>
</dbReference>
<keyword evidence="9" id="KW-0547">Nucleotide-binding</keyword>
<dbReference type="PANTHER" id="PTHR10031">
    <property type="entry name" value="ATP SYNTHASE LIPID-BINDING PROTEIN, MITOCHONDRIAL"/>
    <property type="match status" value="1"/>
</dbReference>
<evidence type="ECO:0000256" key="3">
    <source>
        <dbReference type="ARBA" id="ARBA00006704"/>
    </source>
</evidence>
<evidence type="ECO:0000256" key="8">
    <source>
        <dbReference type="ARBA" id="ARBA00022692"/>
    </source>
</evidence>
<keyword evidence="8 18" id="KW-0812">Transmembrane</keyword>
<comment type="subunit">
    <text evidence="4">F-type ATPases have 2 components, CF(1) - the catalytic core - and CF(0) - the membrane proton channel. CF(1) has five subunits: alpha(3), beta(3), gamma(1), delta(1), epsilon(1). CF(0) has three main subunits: a, b and c.</text>
</comment>
<evidence type="ECO:0000256" key="5">
    <source>
        <dbReference type="ARBA" id="ARBA00019317"/>
    </source>
</evidence>
<dbReference type="GO" id="GO:0005524">
    <property type="term" value="F:ATP binding"/>
    <property type="evidence" value="ECO:0007669"/>
    <property type="project" value="UniProtKB-KW"/>
</dbReference>
<evidence type="ECO:0000256" key="1">
    <source>
        <dbReference type="ARBA" id="ARBA00002351"/>
    </source>
</evidence>
<keyword evidence="13 18" id="KW-0406">Ion transport</keyword>
<dbReference type="OrthoDB" id="438052at2759"/>
<dbReference type="PANTHER" id="PTHR10031:SF57">
    <property type="entry name" value="ATP SYNTHASE SUBUNIT 9, MITOCHONDRIAL"/>
    <property type="match status" value="1"/>
</dbReference>
<dbReference type="AlphaFoldDB" id="A0A1S3ZGE2"/>
<evidence type="ECO:0000256" key="18">
    <source>
        <dbReference type="RuleBase" id="RU004221"/>
    </source>
</evidence>
<feature type="transmembrane region" description="Helical" evidence="18">
    <location>
        <begin position="129"/>
        <end position="158"/>
    </location>
</feature>
<evidence type="ECO:0000256" key="6">
    <source>
        <dbReference type="ARBA" id="ARBA00022448"/>
    </source>
</evidence>
<dbReference type="RefSeq" id="XP_016463347.1">
    <property type="nucleotide sequence ID" value="XM_016607861.1"/>
</dbReference>
<comment type="function">
    <text evidence="1">This protein is one of the chains of the nonenzymatic membrane component (F0) of mitochondrial ATPase.</text>
</comment>
<evidence type="ECO:0000256" key="12">
    <source>
        <dbReference type="ARBA" id="ARBA00022989"/>
    </source>
</evidence>
<gene>
    <name evidence="20" type="primary">LOC107786393</name>
</gene>
<keyword evidence="15" id="KW-0496">Mitochondrion</keyword>
<dbReference type="InterPro" id="IPR035921">
    <property type="entry name" value="F/V-ATP_Csub_sf"/>
</dbReference>
<keyword evidence="14 18" id="KW-0446">Lipid-binding</keyword>
<dbReference type="InterPro" id="IPR038662">
    <property type="entry name" value="ATP_synth_F0_csu_sf"/>
</dbReference>
<evidence type="ECO:0000256" key="16">
    <source>
        <dbReference type="ARBA" id="ARBA00023136"/>
    </source>
</evidence>
<dbReference type="GO" id="GO:0031966">
    <property type="term" value="C:mitochondrial membrane"/>
    <property type="evidence" value="ECO:0007669"/>
    <property type="project" value="UniProtKB-SubCell"/>
</dbReference>
<dbReference type="Pfam" id="PF00137">
    <property type="entry name" value="ATP-synt_C"/>
    <property type="match status" value="1"/>
</dbReference>
<evidence type="ECO:0000256" key="13">
    <source>
        <dbReference type="ARBA" id="ARBA00023065"/>
    </source>
</evidence>
<evidence type="ECO:0000313" key="20">
    <source>
        <dbReference type="RefSeq" id="XP_016463347.1"/>
    </source>
</evidence>
<dbReference type="PRINTS" id="PR00124">
    <property type="entry name" value="ATPASEC"/>
</dbReference>
<protein>
    <recommendedName>
        <fullName evidence="5">ATP synthase subunit 9, mitochondrial</fullName>
    </recommendedName>
    <alternativeName>
        <fullName evidence="17">Lipid-binding protein</fullName>
    </alternativeName>
</protein>
<evidence type="ECO:0000256" key="11">
    <source>
        <dbReference type="ARBA" id="ARBA00022840"/>
    </source>
</evidence>
<keyword evidence="6 18" id="KW-0813">Transport</keyword>
<dbReference type="CDD" id="cd18182">
    <property type="entry name" value="ATP-synt_Fo_c_ATP5G3"/>
    <property type="match status" value="1"/>
</dbReference>
<evidence type="ECO:0000256" key="15">
    <source>
        <dbReference type="ARBA" id="ARBA00023128"/>
    </source>
</evidence>
<name>A0A1S3ZGE2_TOBAC</name>
<dbReference type="GO" id="GO:0045259">
    <property type="term" value="C:proton-transporting ATP synthase complex"/>
    <property type="evidence" value="ECO:0000318"/>
    <property type="project" value="GO_Central"/>
</dbReference>
<dbReference type="GO" id="GO:0015078">
    <property type="term" value="F:proton transmembrane transporter activity"/>
    <property type="evidence" value="ECO:0007669"/>
    <property type="project" value="InterPro"/>
</dbReference>
<comment type="similarity">
    <text evidence="3 18">Belongs to the ATPase C chain family.</text>
</comment>
<keyword evidence="11" id="KW-0067">ATP-binding</keyword>
<evidence type="ECO:0000256" key="17">
    <source>
        <dbReference type="ARBA" id="ARBA00030961"/>
    </source>
</evidence>
<keyword evidence="7" id="KW-0138">CF(0)</keyword>
<dbReference type="SUPFAM" id="SSF81333">
    <property type="entry name" value="F1F0 ATP synthase subunit C"/>
    <property type="match status" value="1"/>
</dbReference>
<keyword evidence="16 18" id="KW-0472">Membrane</keyword>
<dbReference type="FunFam" id="1.20.20.10:FF:000005">
    <property type="entry name" value="ATP synthase subunit 9, mitochondrial"/>
    <property type="match status" value="1"/>
</dbReference>
<evidence type="ECO:0000256" key="10">
    <source>
        <dbReference type="ARBA" id="ARBA00022781"/>
    </source>
</evidence>
<evidence type="ECO:0000256" key="4">
    <source>
        <dbReference type="ARBA" id="ARBA00011648"/>
    </source>
</evidence>
<dbReference type="GO" id="GO:0015986">
    <property type="term" value="P:proton motive force-driven ATP synthesis"/>
    <property type="evidence" value="ECO:0000318"/>
    <property type="project" value="GO_Central"/>
</dbReference>
<evidence type="ECO:0000259" key="19">
    <source>
        <dbReference type="Pfam" id="PF00137"/>
    </source>
</evidence>
<proteinExistence type="inferred from homology"/>
<dbReference type="InterPro" id="IPR002379">
    <property type="entry name" value="ATPase_proteolipid_c-like_dom"/>
</dbReference>
<feature type="domain" description="V-ATPase proteolipid subunit C-like" evidence="19">
    <location>
        <begin position="99"/>
        <end position="154"/>
    </location>
</feature>
<dbReference type="GO" id="GO:0033177">
    <property type="term" value="C:proton-transporting two-sector ATPase complex, proton-transporting domain"/>
    <property type="evidence" value="ECO:0007669"/>
    <property type="project" value="InterPro"/>
</dbReference>
<comment type="subcellular location">
    <subcellularLocation>
        <location evidence="2">Mitochondrion membrane</location>
        <topology evidence="2">Multi-pass membrane protein</topology>
    </subcellularLocation>
</comment>
<evidence type="ECO:0000256" key="9">
    <source>
        <dbReference type="ARBA" id="ARBA00022741"/>
    </source>
</evidence>
<evidence type="ECO:0000256" key="14">
    <source>
        <dbReference type="ARBA" id="ARBA00023121"/>
    </source>
</evidence>
<reference evidence="20" key="1">
    <citation type="submission" date="2025-08" db="UniProtKB">
        <authorList>
            <consortium name="RefSeq"/>
        </authorList>
    </citation>
    <scope>IDENTIFICATION</scope>
</reference>
<dbReference type="PaxDb" id="4097-A0A1S3ZGE2"/>
<comment type="caution">
    <text evidence="18">Lacks conserved residue(s) required for the propagation of feature annotation.</text>
</comment>
<evidence type="ECO:0000256" key="7">
    <source>
        <dbReference type="ARBA" id="ARBA00022547"/>
    </source>
</evidence>
<accession>A0A1S3ZGE2</accession>
<dbReference type="SMR" id="A0A1S3ZGE2"/>
<sequence length="161" mass="17150">MAAAWWNLASCRKPAPPTQARVVLTGVNISAAQAGTGTEVATMEQLTPEMGLPIELDLPAFSIQADFSCTACDAYALHEHLNVQDKKNEGKNRRRTATIASEGAAISIGNVLSSSIHSVAQNLSLAKQLFGYAILGFALTEAIASFAPMMAFLISFVFQVY</sequence>
<evidence type="ECO:0000256" key="2">
    <source>
        <dbReference type="ARBA" id="ARBA00004225"/>
    </source>
</evidence>